<dbReference type="SMART" id="SM00304">
    <property type="entry name" value="HAMP"/>
    <property type="match status" value="1"/>
</dbReference>
<dbReference type="Gene3D" id="3.30.70.270">
    <property type="match status" value="1"/>
</dbReference>
<sequence length="797" mass="86335">MSFRRRLLLIMLAVMAVAQLVAAVATLGTIHRDVMHKGGRELEVGLGVMRQLLDERGKQLRDSVGILTSDFGFRSAIASQDQGTLASVLANHGERVGANMVLLAAPDGTIVVSSHHAPGTPMPFPRLWRQVRQAGEATGVVLQDQRPYQFVMLPVRAPNLIGWVGMGFLLDTPLAEEIGRLTRLQVSFLVSSADQAPDAAGDMKGYVAGALSQAPPAAVSALRADLARGEYLHHSGVDTGLDALVRASPLMTSEIATDAGRGQVYAVVEHSRADLLAVFQALGWRLAAIFAVTLALTALVAAFSARSMSRPLIRLARVAQGIGRGERVADVPTDSGGEIGLLGRTLAAMQNDIDDRERQQRNQARRDQLTGLANRHSAQQDITEAVAAGYPFTLLRMSICGFRHINDTFGYAVGDQALCQLAKRLATYPAPVRHAYRLGGDEFLLLVDSAAVDAHWLTSLREGLAQPIELEQSPLRLQLVYGKVNFPEHGCNALLLLRRAEVAMDMAKQQRLGYLRYVEGQDEKRLRELTLVRDLQLAAERGQLSMAYQPKIAAADGALVELEALMRWQHPEFGFIPPDEFITLAESAGIISQLTGWMLSTVCRQLAAWEAEEGLCLAVAVNLSAQDVIDPALPQRLDQALAAYGLDPARLGLEVTESAIISDPEVSRRVLAELSRRGASTAIDDFGTGYSSLGQLKHLAVRQLKIDKSFILKLDQHSDDRIIVHSTIELGHNLGLEVVAEGVETDAARALLVELGCDYLQGYGISRPLPAAAVAEWIAAYPPGVRRPLRPPEPSTP</sequence>
<dbReference type="InterPro" id="IPR035919">
    <property type="entry name" value="EAL_sf"/>
</dbReference>
<dbReference type="Gene3D" id="3.20.20.450">
    <property type="entry name" value="EAL domain"/>
    <property type="match status" value="1"/>
</dbReference>
<dbReference type="SUPFAM" id="SSF141868">
    <property type="entry name" value="EAL domain-like"/>
    <property type="match status" value="1"/>
</dbReference>
<dbReference type="InterPro" id="IPR001633">
    <property type="entry name" value="EAL_dom"/>
</dbReference>
<dbReference type="GO" id="GO:0007165">
    <property type="term" value="P:signal transduction"/>
    <property type="evidence" value="ECO:0007669"/>
    <property type="project" value="InterPro"/>
</dbReference>
<dbReference type="GO" id="GO:0016020">
    <property type="term" value="C:membrane"/>
    <property type="evidence" value="ECO:0007669"/>
    <property type="project" value="InterPro"/>
</dbReference>
<evidence type="ECO:0000259" key="2">
    <source>
        <dbReference type="PROSITE" id="PS50885"/>
    </source>
</evidence>
<proteinExistence type="predicted"/>
<feature type="domain" description="GGDEF" evidence="3">
    <location>
        <begin position="390"/>
        <end position="522"/>
    </location>
</feature>
<accession>A0AB74U6H7</accession>
<name>A0AB74U6H7_9GAMM</name>
<dbReference type="AlphaFoldDB" id="A0AB74U6H7"/>
<dbReference type="Pfam" id="PF00672">
    <property type="entry name" value="HAMP"/>
    <property type="match status" value="1"/>
</dbReference>
<dbReference type="InterPro" id="IPR003660">
    <property type="entry name" value="HAMP_dom"/>
</dbReference>
<dbReference type="SUPFAM" id="SSF55073">
    <property type="entry name" value="Nucleotide cyclase"/>
    <property type="match status" value="1"/>
</dbReference>
<feature type="domain" description="EAL" evidence="1">
    <location>
        <begin position="528"/>
        <end position="782"/>
    </location>
</feature>
<dbReference type="SMART" id="SM00267">
    <property type="entry name" value="GGDEF"/>
    <property type="match status" value="1"/>
</dbReference>
<dbReference type="SMART" id="SM00052">
    <property type="entry name" value="EAL"/>
    <property type="match status" value="1"/>
</dbReference>
<dbReference type="Pfam" id="PF00990">
    <property type="entry name" value="GGDEF"/>
    <property type="match status" value="1"/>
</dbReference>
<dbReference type="Pfam" id="PF14827">
    <property type="entry name" value="dCache_3"/>
    <property type="match status" value="1"/>
</dbReference>
<gene>
    <name evidence="4" type="ORF">ABV408_00720</name>
</gene>
<evidence type="ECO:0000259" key="3">
    <source>
        <dbReference type="PROSITE" id="PS50887"/>
    </source>
</evidence>
<evidence type="ECO:0000259" key="1">
    <source>
        <dbReference type="PROSITE" id="PS50883"/>
    </source>
</evidence>
<dbReference type="CDD" id="cd06225">
    <property type="entry name" value="HAMP"/>
    <property type="match status" value="1"/>
</dbReference>
<feature type="domain" description="HAMP" evidence="2">
    <location>
        <begin position="306"/>
        <end position="358"/>
    </location>
</feature>
<dbReference type="CDD" id="cd01948">
    <property type="entry name" value="EAL"/>
    <property type="match status" value="1"/>
</dbReference>
<dbReference type="InterPro" id="IPR050706">
    <property type="entry name" value="Cyclic-di-GMP_PDE-like"/>
</dbReference>
<dbReference type="SUPFAM" id="SSF158472">
    <property type="entry name" value="HAMP domain-like"/>
    <property type="match status" value="1"/>
</dbReference>
<dbReference type="Pfam" id="PF00563">
    <property type="entry name" value="EAL"/>
    <property type="match status" value="1"/>
</dbReference>
<dbReference type="RefSeq" id="WP_353980646.1">
    <property type="nucleotide sequence ID" value="NZ_CP159578.1"/>
</dbReference>
<evidence type="ECO:0000313" key="4">
    <source>
        <dbReference type="EMBL" id="XCJ79732.1"/>
    </source>
</evidence>
<dbReference type="InterPro" id="IPR029150">
    <property type="entry name" value="dCache_3"/>
</dbReference>
<dbReference type="InterPro" id="IPR000160">
    <property type="entry name" value="GGDEF_dom"/>
</dbReference>
<dbReference type="GO" id="GO:0071111">
    <property type="term" value="F:cyclic-guanylate-specific phosphodiesterase activity"/>
    <property type="evidence" value="ECO:0007669"/>
    <property type="project" value="InterPro"/>
</dbReference>
<dbReference type="NCBIfam" id="TIGR00254">
    <property type="entry name" value="GGDEF"/>
    <property type="match status" value="1"/>
</dbReference>
<dbReference type="PROSITE" id="PS50883">
    <property type="entry name" value="EAL"/>
    <property type="match status" value="1"/>
</dbReference>
<organism evidence="4">
    <name type="scientific">Salinicola endophyticus</name>
    <dbReference type="NCBI Taxonomy" id="1949083"/>
    <lineage>
        <taxon>Bacteria</taxon>
        <taxon>Pseudomonadati</taxon>
        <taxon>Pseudomonadota</taxon>
        <taxon>Gammaproteobacteria</taxon>
        <taxon>Oceanospirillales</taxon>
        <taxon>Halomonadaceae</taxon>
        <taxon>Salinicola</taxon>
    </lineage>
</organism>
<dbReference type="PROSITE" id="PS50885">
    <property type="entry name" value="HAMP"/>
    <property type="match status" value="1"/>
</dbReference>
<dbReference type="CDD" id="cd01949">
    <property type="entry name" value="GGDEF"/>
    <property type="match status" value="1"/>
</dbReference>
<dbReference type="InterPro" id="IPR043128">
    <property type="entry name" value="Rev_trsase/Diguanyl_cyclase"/>
</dbReference>
<dbReference type="Gene3D" id="6.10.340.10">
    <property type="match status" value="1"/>
</dbReference>
<dbReference type="EMBL" id="CP159578">
    <property type="protein sequence ID" value="XCJ79732.1"/>
    <property type="molecule type" value="Genomic_DNA"/>
</dbReference>
<dbReference type="PANTHER" id="PTHR33121">
    <property type="entry name" value="CYCLIC DI-GMP PHOSPHODIESTERASE PDEF"/>
    <property type="match status" value="1"/>
</dbReference>
<reference evidence="4" key="1">
    <citation type="submission" date="2024-06" db="EMBL/GenBank/DDBJ databases">
        <title>Complete genome of Salinicola endophyticus HNIBRBA4755.</title>
        <authorList>
            <person name="Shin S.Y."/>
            <person name="Kang H."/>
            <person name="Song J."/>
        </authorList>
    </citation>
    <scope>NUCLEOTIDE SEQUENCE</scope>
    <source>
        <strain evidence="4">HNIBRBA4755</strain>
    </source>
</reference>
<dbReference type="PANTHER" id="PTHR33121:SF71">
    <property type="entry name" value="OXYGEN SENSOR PROTEIN DOSP"/>
    <property type="match status" value="1"/>
</dbReference>
<protein>
    <submittedName>
        <fullName evidence="4">EAL domain-containing protein</fullName>
    </submittedName>
</protein>
<dbReference type="InterPro" id="IPR029787">
    <property type="entry name" value="Nucleotide_cyclase"/>
</dbReference>
<dbReference type="PROSITE" id="PS50887">
    <property type="entry name" value="GGDEF"/>
    <property type="match status" value="1"/>
</dbReference>